<sequence length="163" mass="18532">MKIQVLQYDDKAELSIISTNKGRLALKSNEPTPRERQLLLLLDKEDSELSKQAVSLLLAKVDLNKIAHKGWIEYHMIDNHTIQSNHEPEITPGFNPKTNQQAEPKKVKNFLDIYYQNKKTLTAPIVVNVNKDLTTPTSSIQLPEAVADDFEELMVIQTLLNVD</sequence>
<accession>L2F9D5</accession>
<dbReference type="Proteomes" id="UP000023795">
    <property type="component" value="Unassembled WGS sequence"/>
</dbReference>
<dbReference type="AlphaFoldDB" id="L2F9D5"/>
<organism evidence="1 2">
    <name type="scientific">Moraxella macacae 0408225</name>
    <dbReference type="NCBI Taxonomy" id="1230338"/>
    <lineage>
        <taxon>Bacteria</taxon>
        <taxon>Pseudomonadati</taxon>
        <taxon>Pseudomonadota</taxon>
        <taxon>Gammaproteobacteria</taxon>
        <taxon>Moraxellales</taxon>
        <taxon>Moraxellaceae</taxon>
        <taxon>Moraxella</taxon>
    </lineage>
</organism>
<dbReference type="OrthoDB" id="9845410at2"/>
<reference evidence="1 2" key="1">
    <citation type="journal article" date="2013" name="Genome Announc.">
        <title>Genome Sequence of Moraxella macacae 0408225, a Novel Bacterial Species Isolated from a Cynomolgus Macaque with Epistaxis.</title>
        <authorList>
            <person name="Ladner J.T."/>
            <person name="Whitehouse C.A."/>
            <person name="Koroleva G.I."/>
            <person name="Palacios G.F."/>
        </authorList>
    </citation>
    <scope>NUCLEOTIDE SEQUENCE [LARGE SCALE GENOMIC DNA]</scope>
    <source>
        <strain evidence="1 2">0408225</strain>
    </source>
</reference>
<proteinExistence type="predicted"/>
<dbReference type="STRING" id="1230338.MOMA_01600"/>
<comment type="caution">
    <text evidence="1">The sequence shown here is derived from an EMBL/GenBank/DDBJ whole genome shotgun (WGS) entry which is preliminary data.</text>
</comment>
<protein>
    <submittedName>
        <fullName evidence="1">Uncharacterized protein</fullName>
    </submittedName>
</protein>
<keyword evidence="2" id="KW-1185">Reference proteome</keyword>
<dbReference type="EMBL" id="ANIN01000001">
    <property type="protein sequence ID" value="ELA09063.1"/>
    <property type="molecule type" value="Genomic_DNA"/>
</dbReference>
<gene>
    <name evidence="1" type="ORF">MOMA_01600</name>
</gene>
<evidence type="ECO:0000313" key="2">
    <source>
        <dbReference type="Proteomes" id="UP000023795"/>
    </source>
</evidence>
<name>L2F9D5_9GAMM</name>
<evidence type="ECO:0000313" key="1">
    <source>
        <dbReference type="EMBL" id="ELA09063.1"/>
    </source>
</evidence>
<dbReference type="PATRIC" id="fig|1230338.3.peg.353"/>
<dbReference type="RefSeq" id="WP_009501466.1">
    <property type="nucleotide sequence ID" value="NZ_ANIN01000001.1"/>
</dbReference>